<evidence type="ECO:0000313" key="5">
    <source>
        <dbReference type="Proteomes" id="UP000030832"/>
    </source>
</evidence>
<dbReference type="InterPro" id="IPR003593">
    <property type="entry name" value="AAA+_ATPase"/>
</dbReference>
<dbReference type="SMART" id="SM00382">
    <property type="entry name" value="AAA"/>
    <property type="match status" value="1"/>
</dbReference>
<evidence type="ECO:0000256" key="1">
    <source>
        <dbReference type="ARBA" id="ARBA00022741"/>
    </source>
</evidence>
<dbReference type="InterPro" id="IPR014217">
    <property type="entry name" value="Spore_III_AA"/>
</dbReference>
<sequence length="310" mass="34757">MLRDIASILPENIRIVINRLEASVAQNVEEIRLRVGRPLEVVSGGRPYYPQTNERYYLVKAEDAKYLLNQLSQYSMYAFEEELRRGFITITGGHRVGLAGKVVLDRGQVKTIRDISSFNIRIARQTIGVAEGLISQLYDKRWLNTIFIGPPQSGKTTLLRDVARLISKGMPSRSIAPLKVGIVDERSEIAASMKGIPQLDLGSRVDVLDGCPKAEGMMMLIRSMSPDVIIVDEIGRDEDVIAVQEALHAGVKVMTTAHGYSLEDVERRPALKKLMELGIFERSVELTRTTRAGVIRRIRNQKRKDMVTVT</sequence>
<dbReference type="PANTHER" id="PTHR20953:SF3">
    <property type="entry name" value="P-LOOP CONTAINING NUCLEOSIDE TRIPHOSPHATE HYDROLASES SUPERFAMILY PROTEIN"/>
    <property type="match status" value="1"/>
</dbReference>
<feature type="domain" description="AAA+ ATPase" evidence="3">
    <location>
        <begin position="141"/>
        <end position="290"/>
    </location>
</feature>
<evidence type="ECO:0000259" key="3">
    <source>
        <dbReference type="SMART" id="SM00382"/>
    </source>
</evidence>
<dbReference type="AlphaFoldDB" id="A0A0B0IIP6"/>
<keyword evidence="1" id="KW-0547">Nucleotide-binding</keyword>
<dbReference type="InterPro" id="IPR027417">
    <property type="entry name" value="P-loop_NTPase"/>
</dbReference>
<evidence type="ECO:0000256" key="2">
    <source>
        <dbReference type="ARBA" id="ARBA00022840"/>
    </source>
</evidence>
<keyword evidence="2" id="KW-0067">ATP-binding</keyword>
<accession>A0A0B0IIP6</accession>
<dbReference type="NCBIfam" id="TIGR02858">
    <property type="entry name" value="spore_III_AA"/>
    <property type="match status" value="1"/>
</dbReference>
<dbReference type="GO" id="GO:0005524">
    <property type="term" value="F:ATP binding"/>
    <property type="evidence" value="ECO:0007669"/>
    <property type="project" value="UniProtKB-KW"/>
</dbReference>
<dbReference type="EMBL" id="JRJU01000018">
    <property type="protein sequence ID" value="KHF39551.1"/>
    <property type="molecule type" value="Genomic_DNA"/>
</dbReference>
<evidence type="ECO:0000313" key="4">
    <source>
        <dbReference type="EMBL" id="KHF39551.1"/>
    </source>
</evidence>
<protein>
    <submittedName>
        <fullName evidence="4">Stage III sporulation protein AA</fullName>
    </submittedName>
</protein>
<dbReference type="SUPFAM" id="SSF52540">
    <property type="entry name" value="P-loop containing nucleoside triphosphate hydrolases"/>
    <property type="match status" value="1"/>
</dbReference>
<organism evidence="4 5">
    <name type="scientific">Halalkalibacter okhensis</name>
    <dbReference type="NCBI Taxonomy" id="333138"/>
    <lineage>
        <taxon>Bacteria</taxon>
        <taxon>Bacillati</taxon>
        <taxon>Bacillota</taxon>
        <taxon>Bacilli</taxon>
        <taxon>Bacillales</taxon>
        <taxon>Bacillaceae</taxon>
        <taxon>Halalkalibacter</taxon>
    </lineage>
</organism>
<dbReference type="STRING" id="333138.LQ50_14955"/>
<dbReference type="InterPro" id="IPR045735">
    <property type="entry name" value="Spore_III_AA_AAA+_ATPase"/>
</dbReference>
<dbReference type="PANTHER" id="PTHR20953">
    <property type="entry name" value="KINASE-RELATED"/>
    <property type="match status" value="1"/>
</dbReference>
<dbReference type="OrthoDB" id="9768243at2"/>
<proteinExistence type="predicted"/>
<dbReference type="eggNOG" id="COG3854">
    <property type="taxonomic scope" value="Bacteria"/>
</dbReference>
<dbReference type="RefSeq" id="WP_034630457.1">
    <property type="nucleotide sequence ID" value="NZ_JRJU01000018.1"/>
</dbReference>
<dbReference type="Gene3D" id="3.40.50.300">
    <property type="entry name" value="P-loop containing nucleotide triphosphate hydrolases"/>
    <property type="match status" value="1"/>
</dbReference>
<comment type="caution">
    <text evidence="4">The sequence shown here is derived from an EMBL/GenBank/DDBJ whole genome shotgun (WGS) entry which is preliminary data.</text>
</comment>
<gene>
    <name evidence="4" type="ORF">LQ50_14955</name>
</gene>
<name>A0A0B0IIP6_9BACI</name>
<dbReference type="Proteomes" id="UP000030832">
    <property type="component" value="Unassembled WGS sequence"/>
</dbReference>
<keyword evidence="5" id="KW-1185">Reference proteome</keyword>
<dbReference type="Pfam" id="PF19568">
    <property type="entry name" value="Spore_III_AA"/>
    <property type="match status" value="1"/>
</dbReference>
<reference evidence="4 5" key="1">
    <citation type="submission" date="2014-09" db="EMBL/GenBank/DDBJ databases">
        <title>Genome sequencing and annotation of Bacillus Okhensis strain Kh10-101T.</title>
        <authorList>
            <person name="Prakash J.S."/>
        </authorList>
    </citation>
    <scope>NUCLEOTIDE SEQUENCE [LARGE SCALE GENOMIC DNA]</scope>
    <source>
        <strain evidence="5">Kh10-101T</strain>
    </source>
</reference>